<dbReference type="Proteomes" id="UP000824120">
    <property type="component" value="Chromosome 3"/>
</dbReference>
<dbReference type="InterPro" id="IPR006195">
    <property type="entry name" value="aa-tRNA-synth_II"/>
</dbReference>
<comment type="catalytic activity">
    <reaction evidence="2">
        <text>tRNA(His) + L-histidine + ATP = L-histidyl-tRNA(His) + AMP + diphosphate + H(+)</text>
        <dbReference type="Rhea" id="RHEA:17313"/>
        <dbReference type="Rhea" id="RHEA-COMP:9665"/>
        <dbReference type="Rhea" id="RHEA-COMP:9689"/>
        <dbReference type="ChEBI" id="CHEBI:15378"/>
        <dbReference type="ChEBI" id="CHEBI:30616"/>
        <dbReference type="ChEBI" id="CHEBI:33019"/>
        <dbReference type="ChEBI" id="CHEBI:57595"/>
        <dbReference type="ChEBI" id="CHEBI:78442"/>
        <dbReference type="ChEBI" id="CHEBI:78527"/>
        <dbReference type="ChEBI" id="CHEBI:456215"/>
        <dbReference type="EC" id="6.1.1.21"/>
    </reaction>
</comment>
<dbReference type="EMBL" id="JACXVP010000003">
    <property type="protein sequence ID" value="KAG5618937.1"/>
    <property type="molecule type" value="Genomic_DNA"/>
</dbReference>
<feature type="compositionally biased region" description="Polar residues" evidence="3">
    <location>
        <begin position="58"/>
        <end position="72"/>
    </location>
</feature>
<dbReference type="PROSITE" id="PS50862">
    <property type="entry name" value="AA_TRNA_LIGASE_II"/>
    <property type="match status" value="1"/>
</dbReference>
<evidence type="ECO:0000256" key="1">
    <source>
        <dbReference type="ARBA" id="ARBA00012815"/>
    </source>
</evidence>
<sequence>MPAILNSSLFNLHHHPLFSTAVLSLRRHHLNVSLFSASRTTLRAYSTSSSSVPIESSANQNVRTGRSGSATSPPVEHDTAQKIDVNPPKGTRDFPPEDMRLRNWLFHHFREVSQQFGFEEVDFPVLESEALYIRKAGEEIRDQLYCFEDRGNRRVALRPELTPSLARLVIQKGKSVSLPLKWFAIGQCWRYERMTRGRRREHYQWNMDVIGVPDVTGEAELISSIITFFKRIGLTASDVGFKVLQEVLRCYSVPENMFGRVCIIIDKIGKIPMDDIRKDLLSADMSEKTKLEEWSSLITGQLWGNRWASWAESKANGTRGGIIILWDKRNWVNISTHQGIYTVSCMLESVQENFRWCFTRVYGPHTNIEREDLWYELAAIRGLWDDSWVIGGDFNVCRLKGSFYTWTRGDDPIQASIIDRFLISPEWNDCFNAINQLALPSVVSDHRPILLKCGDWESNPSYFKFENMWLEEEGFLEKVKTWWQSYSVTGTPDFILYQKLRYLKKDISNWNREIFGKIDTNRNRALEELIAIEHASENRAHSPEEKSKVLCLKLELQKLAKIEEVSWRQKSRCLWLKEGDKNTKYFQKVANGHRRNNTIDKLKIGEVIVDDKVAIKEEILRFYQQLYTENEPWRPTVSFENMASISLDERDWLERNFEEEEIHATIKACTPDKAPGPDGFTMAFFQKAWEPCSFSPQEPDRLKWGNSRKGHYTVKEGDALESWSSRDVDKAIKNMSMMIPGAIFWCLWTERNKRCFDGISTSRDLLRGR</sequence>
<name>A0A9J6A329_SOLCO</name>
<dbReference type="GO" id="GO:0004821">
    <property type="term" value="F:histidine-tRNA ligase activity"/>
    <property type="evidence" value="ECO:0007669"/>
    <property type="project" value="UniProtKB-EC"/>
</dbReference>
<dbReference type="Pfam" id="PF13393">
    <property type="entry name" value="tRNA-synt_His"/>
    <property type="match status" value="1"/>
</dbReference>
<dbReference type="PANTHER" id="PTHR43707:SF1">
    <property type="entry name" value="HISTIDINE--TRNA LIGASE, MITOCHONDRIAL-RELATED"/>
    <property type="match status" value="1"/>
</dbReference>
<feature type="compositionally biased region" description="Low complexity" evidence="3">
    <location>
        <begin position="48"/>
        <end position="57"/>
    </location>
</feature>
<protein>
    <recommendedName>
        <fullName evidence="1">histidine--tRNA ligase</fullName>
        <ecNumber evidence="1">6.1.1.21</ecNumber>
    </recommendedName>
</protein>
<gene>
    <name evidence="5" type="ORF">H5410_018761</name>
</gene>
<dbReference type="Pfam" id="PF03372">
    <property type="entry name" value="Exo_endo_phos"/>
    <property type="match status" value="1"/>
</dbReference>
<proteinExistence type="predicted"/>
<dbReference type="PANTHER" id="PTHR43707">
    <property type="entry name" value="HISTIDYL-TRNA SYNTHETASE"/>
    <property type="match status" value="1"/>
</dbReference>
<dbReference type="Gene3D" id="3.30.930.10">
    <property type="entry name" value="Bira Bifunctional Protein, Domain 2"/>
    <property type="match status" value="1"/>
</dbReference>
<evidence type="ECO:0000313" key="6">
    <source>
        <dbReference type="Proteomes" id="UP000824120"/>
    </source>
</evidence>
<keyword evidence="6" id="KW-1185">Reference proteome</keyword>
<evidence type="ECO:0000256" key="3">
    <source>
        <dbReference type="SAM" id="MobiDB-lite"/>
    </source>
</evidence>
<reference evidence="5 6" key="1">
    <citation type="submission" date="2020-09" db="EMBL/GenBank/DDBJ databases">
        <title>De no assembly of potato wild relative species, Solanum commersonii.</title>
        <authorList>
            <person name="Cho K."/>
        </authorList>
    </citation>
    <scope>NUCLEOTIDE SEQUENCE [LARGE SCALE GENOMIC DNA]</scope>
    <source>
        <strain evidence="5">LZ3.2</strain>
        <tissue evidence="5">Leaf</tissue>
    </source>
</reference>
<dbReference type="CDD" id="cd00773">
    <property type="entry name" value="HisRS-like_core"/>
    <property type="match status" value="1"/>
</dbReference>
<dbReference type="AlphaFoldDB" id="A0A9J6A329"/>
<dbReference type="OrthoDB" id="1906957at2759"/>
<dbReference type="InterPro" id="IPR004516">
    <property type="entry name" value="HisRS/HisZ"/>
</dbReference>
<dbReference type="GO" id="GO:0006427">
    <property type="term" value="P:histidyl-tRNA aminoacylation"/>
    <property type="evidence" value="ECO:0007669"/>
    <property type="project" value="TreeGrafter"/>
</dbReference>
<accession>A0A9J6A329</accession>
<evidence type="ECO:0000313" key="5">
    <source>
        <dbReference type="EMBL" id="KAG5618937.1"/>
    </source>
</evidence>
<feature type="region of interest" description="Disordered" evidence="3">
    <location>
        <begin position="48"/>
        <end position="94"/>
    </location>
</feature>
<dbReference type="InterPro" id="IPR005135">
    <property type="entry name" value="Endo/exonuclease/phosphatase"/>
</dbReference>
<evidence type="ECO:0000256" key="2">
    <source>
        <dbReference type="ARBA" id="ARBA00047639"/>
    </source>
</evidence>
<dbReference type="SUPFAM" id="SSF56219">
    <property type="entry name" value="DNase I-like"/>
    <property type="match status" value="1"/>
</dbReference>
<dbReference type="SUPFAM" id="SSF55681">
    <property type="entry name" value="Class II aaRS and biotin synthetases"/>
    <property type="match status" value="1"/>
</dbReference>
<dbReference type="InterPro" id="IPR036691">
    <property type="entry name" value="Endo/exonu/phosph_ase_sf"/>
</dbReference>
<dbReference type="InterPro" id="IPR045864">
    <property type="entry name" value="aa-tRNA-synth_II/BPL/LPL"/>
</dbReference>
<dbReference type="InterPro" id="IPR041715">
    <property type="entry name" value="HisRS-like_core"/>
</dbReference>
<evidence type="ECO:0000259" key="4">
    <source>
        <dbReference type="PROSITE" id="PS50862"/>
    </source>
</evidence>
<comment type="caution">
    <text evidence="5">The sequence shown here is derived from an EMBL/GenBank/DDBJ whole genome shotgun (WGS) entry which is preliminary data.</text>
</comment>
<dbReference type="EC" id="6.1.1.21" evidence="1"/>
<feature type="domain" description="Aminoacyl-transfer RNA synthetases class-II family profile" evidence="4">
    <location>
        <begin position="90"/>
        <end position="527"/>
    </location>
</feature>
<dbReference type="Gene3D" id="3.60.10.10">
    <property type="entry name" value="Endonuclease/exonuclease/phosphatase"/>
    <property type="match status" value="1"/>
</dbReference>
<dbReference type="GO" id="GO:0005737">
    <property type="term" value="C:cytoplasm"/>
    <property type="evidence" value="ECO:0007669"/>
    <property type="project" value="InterPro"/>
</dbReference>
<organism evidence="5 6">
    <name type="scientific">Solanum commersonii</name>
    <name type="common">Commerson's wild potato</name>
    <name type="synonym">Commerson's nightshade</name>
    <dbReference type="NCBI Taxonomy" id="4109"/>
    <lineage>
        <taxon>Eukaryota</taxon>
        <taxon>Viridiplantae</taxon>
        <taxon>Streptophyta</taxon>
        <taxon>Embryophyta</taxon>
        <taxon>Tracheophyta</taxon>
        <taxon>Spermatophyta</taxon>
        <taxon>Magnoliopsida</taxon>
        <taxon>eudicotyledons</taxon>
        <taxon>Gunneridae</taxon>
        <taxon>Pentapetalae</taxon>
        <taxon>asterids</taxon>
        <taxon>lamiids</taxon>
        <taxon>Solanales</taxon>
        <taxon>Solanaceae</taxon>
        <taxon>Solanoideae</taxon>
        <taxon>Solaneae</taxon>
        <taxon>Solanum</taxon>
    </lineage>
</organism>